<evidence type="ECO:0000313" key="1">
    <source>
        <dbReference type="EMBL" id="TXF89652.1"/>
    </source>
</evidence>
<dbReference type="AlphaFoldDB" id="A0A5C7FES0"/>
<sequence>MTSLITDSLSKAQSYAGYRQMLTELLEDEGKTTGPNQSEQYIEIAHLNQARMNRLDRKPKLTGETSDFLAALDRELILLVLTEGWCGDAAQILPVLNWMADESGHLQLYCLLRDENLELMDKFLTNGARAIPEVIILDAKTKAVLGNWGPRPEAAQQMVMDYKQTPESERPEYAEFQKQLHTWYARDKTRSTQGEVVEVLKSAVV</sequence>
<dbReference type="Proteomes" id="UP000321907">
    <property type="component" value="Unassembled WGS sequence"/>
</dbReference>
<keyword evidence="2" id="KW-1185">Reference proteome</keyword>
<reference evidence="1 2" key="1">
    <citation type="submission" date="2019-08" db="EMBL/GenBank/DDBJ databases">
        <title>Lewinella sp. strain SSH13 Genome sequencing and assembly.</title>
        <authorList>
            <person name="Kim I."/>
        </authorList>
    </citation>
    <scope>NUCLEOTIDE SEQUENCE [LARGE SCALE GENOMIC DNA]</scope>
    <source>
        <strain evidence="1 2">SSH13</strain>
    </source>
</reference>
<protein>
    <submittedName>
        <fullName evidence="1">Thioredoxin family protein</fullName>
    </submittedName>
</protein>
<dbReference type="Gene3D" id="3.40.30.10">
    <property type="entry name" value="Glutaredoxin"/>
    <property type="match status" value="1"/>
</dbReference>
<comment type="caution">
    <text evidence="1">The sequence shown here is derived from an EMBL/GenBank/DDBJ whole genome shotgun (WGS) entry which is preliminary data.</text>
</comment>
<accession>A0A5C7FES0</accession>
<gene>
    <name evidence="1" type="ORF">FUA23_09385</name>
</gene>
<dbReference type="SUPFAM" id="SSF52833">
    <property type="entry name" value="Thioredoxin-like"/>
    <property type="match status" value="1"/>
</dbReference>
<name>A0A5C7FES0_9BACT</name>
<dbReference type="OrthoDB" id="6120799at2"/>
<proteinExistence type="predicted"/>
<dbReference type="RefSeq" id="WP_147930482.1">
    <property type="nucleotide sequence ID" value="NZ_VOXD01000012.1"/>
</dbReference>
<organism evidence="1 2">
    <name type="scientific">Neolewinella aurantiaca</name>
    <dbReference type="NCBI Taxonomy" id="2602767"/>
    <lineage>
        <taxon>Bacteria</taxon>
        <taxon>Pseudomonadati</taxon>
        <taxon>Bacteroidota</taxon>
        <taxon>Saprospiria</taxon>
        <taxon>Saprospirales</taxon>
        <taxon>Lewinellaceae</taxon>
        <taxon>Neolewinella</taxon>
    </lineage>
</organism>
<dbReference type="Pfam" id="PF14595">
    <property type="entry name" value="Thioredoxin_9"/>
    <property type="match status" value="1"/>
</dbReference>
<dbReference type="EMBL" id="VOXD01000012">
    <property type="protein sequence ID" value="TXF89652.1"/>
    <property type="molecule type" value="Genomic_DNA"/>
</dbReference>
<evidence type="ECO:0000313" key="2">
    <source>
        <dbReference type="Proteomes" id="UP000321907"/>
    </source>
</evidence>
<dbReference type="InterPro" id="IPR036249">
    <property type="entry name" value="Thioredoxin-like_sf"/>
</dbReference>